<organism evidence="3">
    <name type="scientific">Oscillatoriales cyanobacterium SpSt-418</name>
    <dbReference type="NCBI Taxonomy" id="2282169"/>
    <lineage>
        <taxon>Bacteria</taxon>
        <taxon>Bacillati</taxon>
        <taxon>Cyanobacteriota</taxon>
        <taxon>Cyanophyceae</taxon>
        <taxon>Oscillatoriophycideae</taxon>
        <taxon>Oscillatoriales</taxon>
    </lineage>
</organism>
<feature type="transmembrane region" description="Helical" evidence="1">
    <location>
        <begin position="15"/>
        <end position="35"/>
    </location>
</feature>
<dbReference type="SMART" id="SM00028">
    <property type="entry name" value="TPR"/>
    <property type="match status" value="5"/>
</dbReference>
<name>A0A7C3KHW1_9CYAN</name>
<gene>
    <name evidence="3" type="ORF">ENR64_21715</name>
</gene>
<dbReference type="Pfam" id="PF13424">
    <property type="entry name" value="TPR_12"/>
    <property type="match status" value="2"/>
</dbReference>
<evidence type="ECO:0000313" key="3">
    <source>
        <dbReference type="EMBL" id="HFN00312.1"/>
    </source>
</evidence>
<dbReference type="InterPro" id="IPR019734">
    <property type="entry name" value="TPR_rpt"/>
</dbReference>
<accession>A0A7C3KHW1</accession>
<evidence type="ECO:0000256" key="1">
    <source>
        <dbReference type="SAM" id="Phobius"/>
    </source>
</evidence>
<proteinExistence type="predicted"/>
<dbReference type="Pfam" id="PF12770">
    <property type="entry name" value="CHAT"/>
    <property type="match status" value="1"/>
</dbReference>
<keyword evidence="1" id="KW-0812">Transmembrane</keyword>
<dbReference type="InterPro" id="IPR011990">
    <property type="entry name" value="TPR-like_helical_dom_sf"/>
</dbReference>
<dbReference type="PANTHER" id="PTHR10098">
    <property type="entry name" value="RAPSYN-RELATED"/>
    <property type="match status" value="1"/>
</dbReference>
<keyword evidence="1" id="KW-0472">Membrane</keyword>
<protein>
    <submittedName>
        <fullName evidence="3">CHAT domain-containing protein</fullName>
    </submittedName>
</protein>
<keyword evidence="1" id="KW-1133">Transmembrane helix</keyword>
<feature type="domain" description="CHAT" evidence="2">
    <location>
        <begin position="632"/>
        <end position="899"/>
    </location>
</feature>
<dbReference type="EMBL" id="DSRU01000317">
    <property type="protein sequence ID" value="HFN00312.1"/>
    <property type="molecule type" value="Genomic_DNA"/>
</dbReference>
<sequence>MVFPVKWRQWQKRKLLPIFGWSVVGVFLTIALSWLPLAMPSRTIAATPNSNPVVLKQSSSGLAQRLTSAQQAFAAGRYTEALQLWQTAYKSYQEQGDRANEAVTLGNLALVYEKLGQWTEANQAIANSLAILETLKLPDQEQKTRYGQALNIQGSLQLAQGQAEQALATWEKAAQILGQANDEPGVIRVLINQSQALRTLGLYLRARTVLEEVNQRLQGQPDSLLRAVGLLNYGNALQLAGDRDAAKAALEQSLALVQQAQSPADEAVVLMSLGNLNRGIGDRTAASDFYEKAATVSPAPLLQVQARINQIRVLLEEERVSDALALAKQLQPQIAQLPASRTSIYAQIGLAQALIKLAEAPTSEQTKQLSDRSQSLLKEAAKLLSMAAQQAAQLSDDRAESFALGNLGNVYEKTKQVETAQKLTQKALALAQASNAPDISYRWQWQLGRLLKAQKQNESAIAAYYDAVNTLALIRNDLAASNLDLQFTFRESVEPVYRELVSLLLEPEKNEVSQERLTQTVPVVAGNQEREVSQDRLKEARKVIESLQLAELDNYFREACLTGQPIQIDQIDPTAAVIYPIILSDRLEVIVSLPNKTLYHYSTPIDQVELDTLLNRTRQFLRLSALAKLQVKLAQDVYQLLLAPAKAELEANGVKTLVFVLDGALRNIPMAILHDGENYLIQKYNLAITPSLQLLAPKPLAGSQLRVLIGGLSESRQGFTPLPGVKEEVQQIQAEVPSQLLLNENFTSAAIQQQIESAPYPIVHLATHGQFSSDADNTFILAWDEKLNVRELGELLQKREEEAKRPIELLVLSACQTAEGDRRATLGLAGVAVRSGARSTVATLWPVDDKATSEFMTLFYQELVKPGATKAGALRQAQLGLLKDFPQPYFWAAFVLVGNWQ</sequence>
<dbReference type="AlphaFoldDB" id="A0A7C3KHW1"/>
<dbReference type="PANTHER" id="PTHR10098:SF112">
    <property type="entry name" value="SLR0380 PROTEIN"/>
    <property type="match status" value="1"/>
</dbReference>
<comment type="caution">
    <text evidence="3">The sequence shown here is derived from an EMBL/GenBank/DDBJ whole genome shotgun (WGS) entry which is preliminary data.</text>
</comment>
<evidence type="ECO:0000259" key="2">
    <source>
        <dbReference type="Pfam" id="PF12770"/>
    </source>
</evidence>
<reference evidence="3" key="1">
    <citation type="journal article" date="2020" name="mSystems">
        <title>Genome- and Community-Level Interaction Insights into Carbon Utilization and Element Cycling Functions of Hydrothermarchaeota in Hydrothermal Sediment.</title>
        <authorList>
            <person name="Zhou Z."/>
            <person name="Liu Y."/>
            <person name="Xu W."/>
            <person name="Pan J."/>
            <person name="Luo Z.H."/>
            <person name="Li M."/>
        </authorList>
    </citation>
    <scope>NUCLEOTIDE SEQUENCE [LARGE SCALE GENOMIC DNA]</scope>
    <source>
        <strain evidence="3">SpSt-418</strain>
    </source>
</reference>
<dbReference type="Gene3D" id="1.25.40.10">
    <property type="entry name" value="Tetratricopeptide repeat domain"/>
    <property type="match status" value="3"/>
</dbReference>
<dbReference type="InterPro" id="IPR024983">
    <property type="entry name" value="CHAT_dom"/>
</dbReference>
<dbReference type="SUPFAM" id="SSF48452">
    <property type="entry name" value="TPR-like"/>
    <property type="match status" value="3"/>
</dbReference>